<evidence type="ECO:0000313" key="6">
    <source>
        <dbReference type="Proteomes" id="UP000663870"/>
    </source>
</evidence>
<name>A0A813UDP9_9BILA</name>
<gene>
    <name evidence="4" type="ORF">JBS370_LOCUS5883</name>
    <name evidence="3" type="ORF">JXQ802_LOCUS8369</name>
    <name evidence="2" type="ORF">ZHD862_LOCUS3448</name>
</gene>
<dbReference type="Proteomes" id="UP000663836">
    <property type="component" value="Unassembled WGS sequence"/>
</dbReference>
<dbReference type="EMBL" id="CAJOBD010000312">
    <property type="protein sequence ID" value="CAF3642375.1"/>
    <property type="molecule type" value="Genomic_DNA"/>
</dbReference>
<feature type="transmembrane region" description="Helical" evidence="1">
    <location>
        <begin position="119"/>
        <end position="144"/>
    </location>
</feature>
<reference evidence="2" key="1">
    <citation type="submission" date="2021-02" db="EMBL/GenBank/DDBJ databases">
        <authorList>
            <person name="Nowell W R."/>
        </authorList>
    </citation>
    <scope>NUCLEOTIDE SEQUENCE</scope>
</reference>
<feature type="transmembrane region" description="Helical" evidence="1">
    <location>
        <begin position="150"/>
        <end position="172"/>
    </location>
</feature>
<protein>
    <submittedName>
        <fullName evidence="2">Uncharacterized protein</fullName>
    </submittedName>
</protein>
<evidence type="ECO:0000313" key="4">
    <source>
        <dbReference type="EMBL" id="CAF3642375.1"/>
    </source>
</evidence>
<keyword evidence="1" id="KW-0812">Transmembrane</keyword>
<sequence>MLISLLQVLFAAIRTVLSSALRLVLYSIISRIFNDWLGLNSLISFFCSAFCLSKTIRYFQRAWFNARITNKKPEEKIILEELTWQSPTTISIKTDTENESIDKFENDWKYLLDDDMKNIFSSIVNIPFSNAWLFITTIIVVNYQMNNFDYSYIGSLLRTIGPLIILICGSTVRYQTLFERDKKDFFNIMIKKRDEIERYIIYSNNNNIPVASVCLHILNNSEIPTFMIQLYQLNSKFNDYIHDIGKYMCQKLIERIKIYGNENKQSVRLIWSFPTCKQDWKISINDNKFILKNTYKDFSFLPFINSYVEQYEYFYEYKEIINDTIKNE</sequence>
<comment type="caution">
    <text evidence="2">The sequence shown here is derived from an EMBL/GenBank/DDBJ whole genome shotgun (WGS) entry which is preliminary data.</text>
</comment>
<keyword evidence="1" id="KW-1133">Transmembrane helix</keyword>
<evidence type="ECO:0000256" key="1">
    <source>
        <dbReference type="SAM" id="Phobius"/>
    </source>
</evidence>
<evidence type="ECO:0000313" key="3">
    <source>
        <dbReference type="EMBL" id="CAF0885324.1"/>
    </source>
</evidence>
<dbReference type="Proteomes" id="UP000663870">
    <property type="component" value="Unassembled WGS sequence"/>
</dbReference>
<dbReference type="EMBL" id="CAJNOL010000147">
    <property type="protein sequence ID" value="CAF0885324.1"/>
    <property type="molecule type" value="Genomic_DNA"/>
</dbReference>
<feature type="transmembrane region" description="Helical" evidence="1">
    <location>
        <begin position="28"/>
        <end position="52"/>
    </location>
</feature>
<accession>A0A813UDP9</accession>
<evidence type="ECO:0000313" key="2">
    <source>
        <dbReference type="EMBL" id="CAF0822286.1"/>
    </source>
</evidence>
<keyword evidence="1" id="KW-0472">Membrane</keyword>
<dbReference type="Proteomes" id="UP000663864">
    <property type="component" value="Unassembled WGS sequence"/>
</dbReference>
<organism evidence="2 5">
    <name type="scientific">Rotaria sordida</name>
    <dbReference type="NCBI Taxonomy" id="392033"/>
    <lineage>
        <taxon>Eukaryota</taxon>
        <taxon>Metazoa</taxon>
        <taxon>Spiralia</taxon>
        <taxon>Gnathifera</taxon>
        <taxon>Rotifera</taxon>
        <taxon>Eurotatoria</taxon>
        <taxon>Bdelloidea</taxon>
        <taxon>Philodinida</taxon>
        <taxon>Philodinidae</taxon>
        <taxon>Rotaria</taxon>
    </lineage>
</organism>
<evidence type="ECO:0000313" key="5">
    <source>
        <dbReference type="Proteomes" id="UP000663864"/>
    </source>
</evidence>
<dbReference type="EMBL" id="CAJNOT010000075">
    <property type="protein sequence ID" value="CAF0822286.1"/>
    <property type="molecule type" value="Genomic_DNA"/>
</dbReference>
<dbReference type="AlphaFoldDB" id="A0A813UDP9"/>
<keyword evidence="6" id="KW-1185">Reference proteome</keyword>
<proteinExistence type="predicted"/>